<protein>
    <submittedName>
        <fullName evidence="1">Uncharacterized protein</fullName>
    </submittedName>
</protein>
<dbReference type="RefSeq" id="WP_191911341.1">
    <property type="nucleotide sequence ID" value="NZ_JABUXR010000007.1"/>
</dbReference>
<proteinExistence type="predicted"/>
<accession>A0ABR8ZJV5</accession>
<organism evidence="1 2">
    <name type="scientific">Limosilactobacillus urinaemulieris</name>
    <dbReference type="NCBI Taxonomy" id="2742600"/>
    <lineage>
        <taxon>Bacteria</taxon>
        <taxon>Bacillati</taxon>
        <taxon>Bacillota</taxon>
        <taxon>Bacilli</taxon>
        <taxon>Lactobacillales</taxon>
        <taxon>Lactobacillaceae</taxon>
        <taxon>Limosilactobacillus</taxon>
    </lineage>
</organism>
<comment type="caution">
    <text evidence="1">The sequence shown here is derived from an EMBL/GenBank/DDBJ whole genome shotgun (WGS) entry which is preliminary data.</text>
</comment>
<sequence length="94" mass="10673">MKPSEEFLKAFANEEKLLAHEVAKVDPHKPNAYQQVIKLAREYSDYFDRNGQPMLAIEFREFIKGCFAKKVNASSTASLGIRGLLQRAVDGFRP</sequence>
<evidence type="ECO:0000313" key="2">
    <source>
        <dbReference type="Proteomes" id="UP000645007"/>
    </source>
</evidence>
<evidence type="ECO:0000313" key="1">
    <source>
        <dbReference type="EMBL" id="MBD8085577.1"/>
    </source>
</evidence>
<dbReference type="Proteomes" id="UP000645007">
    <property type="component" value="Unassembled WGS sequence"/>
</dbReference>
<gene>
    <name evidence="1" type="ORF">HUK45_04850</name>
</gene>
<dbReference type="EMBL" id="JABUXR010000007">
    <property type="protein sequence ID" value="MBD8085577.1"/>
    <property type="molecule type" value="Genomic_DNA"/>
</dbReference>
<reference evidence="1 2" key="1">
    <citation type="submission" date="2020-06" db="EMBL/GenBank/DDBJ databases">
        <title>Limosilactobacillus sp. nov.</title>
        <authorList>
            <person name="Ksiezarek M."/>
            <person name="Goncalves Ribeiro T."/>
            <person name="Rocha J."/>
            <person name="Grosso F."/>
            <person name="Peixe L."/>
        </authorList>
    </citation>
    <scope>NUCLEOTIDE SEQUENCE [LARGE SCALE GENOMIC DNA]</scope>
    <source>
        <strain evidence="2">c9Ua_26_M</strain>
    </source>
</reference>
<keyword evidence="2" id="KW-1185">Reference proteome</keyword>
<name>A0ABR8ZJV5_9LACO</name>